<comment type="similarity">
    <text evidence="3 15 17">Belongs to the RNA methyltransferase TrmD family.</text>
</comment>
<dbReference type="Gene3D" id="3.40.1280.10">
    <property type="match status" value="1"/>
</dbReference>
<dbReference type="FunFam" id="1.10.1270.20:FF:000001">
    <property type="entry name" value="tRNA (guanine-N(1)-)-methyltransferase"/>
    <property type="match status" value="1"/>
</dbReference>
<dbReference type="PATRIC" id="fig|98804.3.peg.257"/>
<dbReference type="InterPro" id="IPR029026">
    <property type="entry name" value="tRNA_m1G_MTases_N"/>
</dbReference>
<dbReference type="GO" id="GO:0002939">
    <property type="term" value="P:tRNA N1-guanine methylation"/>
    <property type="evidence" value="ECO:0007669"/>
    <property type="project" value="TreeGrafter"/>
</dbReference>
<reference evidence="20" key="1">
    <citation type="submission" date="2015-10" db="EMBL/GenBank/DDBJ databases">
        <authorList>
            <person name="Manzano-Marin A."/>
            <person name="Manzano-Marin A."/>
        </authorList>
    </citation>
    <scope>NUCLEOTIDE SEQUENCE [LARGE SCALE GENOMIC DNA]</scope>
    <source>
        <strain evidence="20">BTs</strain>
    </source>
</reference>
<evidence type="ECO:0000256" key="3">
    <source>
        <dbReference type="ARBA" id="ARBA00007630"/>
    </source>
</evidence>
<protein>
    <recommendedName>
        <fullName evidence="6 15">tRNA (guanine-N(1)-)-methyltransferase</fullName>
        <ecNumber evidence="5 15">2.1.1.228</ecNumber>
    </recommendedName>
    <alternativeName>
        <fullName evidence="12 15">M1G-methyltransferase</fullName>
    </alternativeName>
    <alternativeName>
        <fullName evidence="13 15">tRNA [GM37] methyltransferase</fullName>
    </alternativeName>
</protein>
<dbReference type="EMBL" id="LN890285">
    <property type="protein sequence ID" value="CUR53241.1"/>
    <property type="molecule type" value="Genomic_DNA"/>
</dbReference>
<keyword evidence="10 15" id="KW-0949">S-adenosyl-L-methionine</keyword>
<keyword evidence="9 15" id="KW-0808">Transferase</keyword>
<evidence type="ECO:0000313" key="19">
    <source>
        <dbReference type="EMBL" id="CUR53241.1"/>
    </source>
</evidence>
<comment type="function">
    <text evidence="1 15 17">Specifically methylates guanosine-37 in various tRNAs.</text>
</comment>
<name>A0A160SYY1_BUCTT</name>
<organism evidence="19 20">
    <name type="scientific">Buchnera aphidicola subsp. Tuberolachnus salignus</name>
    <dbReference type="NCBI Taxonomy" id="98804"/>
    <lineage>
        <taxon>Bacteria</taxon>
        <taxon>Pseudomonadati</taxon>
        <taxon>Pseudomonadota</taxon>
        <taxon>Gammaproteobacteria</taxon>
        <taxon>Enterobacterales</taxon>
        <taxon>Erwiniaceae</taxon>
        <taxon>Buchnera</taxon>
    </lineage>
</organism>
<evidence type="ECO:0000256" key="6">
    <source>
        <dbReference type="ARBA" id="ARBA00014679"/>
    </source>
</evidence>
<evidence type="ECO:0000256" key="4">
    <source>
        <dbReference type="ARBA" id="ARBA00011738"/>
    </source>
</evidence>
<evidence type="ECO:0000256" key="15">
    <source>
        <dbReference type="HAMAP-Rule" id="MF_00605"/>
    </source>
</evidence>
<dbReference type="PIRSF" id="PIRSF000386">
    <property type="entry name" value="tRNA_mtase"/>
    <property type="match status" value="1"/>
</dbReference>
<evidence type="ECO:0000259" key="18">
    <source>
        <dbReference type="Pfam" id="PF01746"/>
    </source>
</evidence>
<dbReference type="CDD" id="cd18080">
    <property type="entry name" value="TrmD-like"/>
    <property type="match status" value="1"/>
</dbReference>
<gene>
    <name evidence="15 19" type="primary">trmD</name>
    <name evidence="19" type="ORF">BTSPAZIEG_0270</name>
</gene>
<evidence type="ECO:0000256" key="14">
    <source>
        <dbReference type="ARBA" id="ARBA00047783"/>
    </source>
</evidence>
<dbReference type="AlphaFoldDB" id="A0A160SYY1"/>
<evidence type="ECO:0000256" key="2">
    <source>
        <dbReference type="ARBA" id="ARBA00004496"/>
    </source>
</evidence>
<evidence type="ECO:0000256" key="10">
    <source>
        <dbReference type="ARBA" id="ARBA00022691"/>
    </source>
</evidence>
<evidence type="ECO:0000256" key="12">
    <source>
        <dbReference type="ARBA" id="ARBA00029736"/>
    </source>
</evidence>
<comment type="catalytic activity">
    <reaction evidence="14 15 17">
        <text>guanosine(37) in tRNA + S-adenosyl-L-methionine = N(1)-methylguanosine(37) in tRNA + S-adenosyl-L-homocysteine + H(+)</text>
        <dbReference type="Rhea" id="RHEA:36899"/>
        <dbReference type="Rhea" id="RHEA-COMP:10145"/>
        <dbReference type="Rhea" id="RHEA-COMP:10147"/>
        <dbReference type="ChEBI" id="CHEBI:15378"/>
        <dbReference type="ChEBI" id="CHEBI:57856"/>
        <dbReference type="ChEBI" id="CHEBI:59789"/>
        <dbReference type="ChEBI" id="CHEBI:73542"/>
        <dbReference type="ChEBI" id="CHEBI:74269"/>
        <dbReference type="EC" id="2.1.1.228"/>
    </reaction>
</comment>
<evidence type="ECO:0000256" key="13">
    <source>
        <dbReference type="ARBA" id="ARBA00033392"/>
    </source>
</evidence>
<dbReference type="STRING" id="98804.BTSPAZIEG_0270"/>
<dbReference type="HAMAP" id="MF_00605">
    <property type="entry name" value="TrmD"/>
    <property type="match status" value="1"/>
</dbReference>
<dbReference type="PANTHER" id="PTHR46417:SF1">
    <property type="entry name" value="TRNA (GUANINE-N(1)-)-METHYLTRANSFERASE"/>
    <property type="match status" value="1"/>
</dbReference>
<evidence type="ECO:0000313" key="20">
    <source>
        <dbReference type="Proteomes" id="UP000243633"/>
    </source>
</evidence>
<dbReference type="OrthoDB" id="9807416at2"/>
<feature type="binding site" evidence="15 16">
    <location>
        <begin position="134"/>
        <end position="139"/>
    </location>
    <ligand>
        <name>S-adenosyl-L-methionine</name>
        <dbReference type="ChEBI" id="CHEBI:59789"/>
    </ligand>
</feature>
<evidence type="ECO:0000256" key="5">
    <source>
        <dbReference type="ARBA" id="ARBA00012807"/>
    </source>
</evidence>
<comment type="subunit">
    <text evidence="4 15 17">Homodimer.</text>
</comment>
<dbReference type="Pfam" id="PF01746">
    <property type="entry name" value="tRNA_m1G_MT"/>
    <property type="match status" value="1"/>
</dbReference>
<dbReference type="GO" id="GO:0005829">
    <property type="term" value="C:cytosol"/>
    <property type="evidence" value="ECO:0007669"/>
    <property type="project" value="TreeGrafter"/>
</dbReference>
<dbReference type="FunFam" id="3.40.1280.10:FF:000001">
    <property type="entry name" value="tRNA (guanine-N(1)-)-methyltransferase"/>
    <property type="match status" value="1"/>
</dbReference>
<dbReference type="InterPro" id="IPR002649">
    <property type="entry name" value="tRNA_m1G_MeTrfase_TrmD"/>
</dbReference>
<evidence type="ECO:0000256" key="8">
    <source>
        <dbReference type="ARBA" id="ARBA00022603"/>
    </source>
</evidence>
<proteinExistence type="inferred from homology"/>
<dbReference type="SUPFAM" id="SSF75217">
    <property type="entry name" value="alpha/beta knot"/>
    <property type="match status" value="1"/>
</dbReference>
<evidence type="ECO:0000256" key="1">
    <source>
        <dbReference type="ARBA" id="ARBA00002634"/>
    </source>
</evidence>
<evidence type="ECO:0000256" key="7">
    <source>
        <dbReference type="ARBA" id="ARBA00022490"/>
    </source>
</evidence>
<dbReference type="Proteomes" id="UP000243633">
    <property type="component" value="Chromosome 1"/>
</dbReference>
<dbReference type="Gene3D" id="1.10.1270.20">
    <property type="entry name" value="tRNA(m1g37)methyltransferase, domain 2"/>
    <property type="match status" value="1"/>
</dbReference>
<evidence type="ECO:0000256" key="11">
    <source>
        <dbReference type="ARBA" id="ARBA00022694"/>
    </source>
</evidence>
<dbReference type="NCBIfam" id="TIGR00088">
    <property type="entry name" value="trmD"/>
    <property type="match status" value="1"/>
</dbReference>
<keyword evidence="11 15" id="KW-0819">tRNA processing</keyword>
<dbReference type="InterPro" id="IPR016009">
    <property type="entry name" value="tRNA_MeTrfase_TRMD/TRM10"/>
</dbReference>
<keyword evidence="7 15" id="KW-0963">Cytoplasm</keyword>
<evidence type="ECO:0000256" key="16">
    <source>
        <dbReference type="PIRSR" id="PIRSR000386-1"/>
    </source>
</evidence>
<keyword evidence="20" id="KW-1185">Reference proteome</keyword>
<dbReference type="NCBIfam" id="NF000648">
    <property type="entry name" value="PRK00026.1"/>
    <property type="match status" value="1"/>
</dbReference>
<dbReference type="InterPro" id="IPR023148">
    <property type="entry name" value="tRNA_m1G_MeTrfase_C_sf"/>
</dbReference>
<evidence type="ECO:0000256" key="17">
    <source>
        <dbReference type="RuleBase" id="RU003464"/>
    </source>
</evidence>
<accession>A0A160SYY1</accession>
<dbReference type="EC" id="2.1.1.228" evidence="5 15"/>
<feature type="domain" description="tRNA methyltransferase TRMD/TRM10-type" evidence="18">
    <location>
        <begin position="2"/>
        <end position="227"/>
    </location>
</feature>
<sequence length="249" mass="29442">MIKFHIITIFPDMFTSFLKYGILKKAIKEKKIQITFWNPRNYSPYKHKKIDHKTYGGGPGMVMLFLPLWNTLQAIKKTNHKKNFIIYLSPQGKTFKQKKITYFFKKKNLIFICGRYEGIDERLIKNEIHEEWSIGDYIVTGGELPAMIFIDAITRTIPGVLLKNIVLTKESFSQGLLDYPHYTIPEKINNFSVPKILLSGNHKKIKQWRIKKSLKKTFLKRPELLKKRNFTLKQLKYLNKIKNCMKVKK</sequence>
<dbReference type="InterPro" id="IPR029028">
    <property type="entry name" value="Alpha/beta_knot_MTases"/>
</dbReference>
<feature type="binding site" evidence="15 16">
    <location>
        <position position="114"/>
    </location>
    <ligand>
        <name>S-adenosyl-L-methionine</name>
        <dbReference type="ChEBI" id="CHEBI:59789"/>
    </ligand>
</feature>
<dbReference type="RefSeq" id="WP_075472723.1">
    <property type="nucleotide sequence ID" value="NZ_CP135003.1"/>
</dbReference>
<keyword evidence="8 15" id="KW-0489">Methyltransferase</keyword>
<evidence type="ECO:0000256" key="9">
    <source>
        <dbReference type="ARBA" id="ARBA00022679"/>
    </source>
</evidence>
<dbReference type="GO" id="GO:0052906">
    <property type="term" value="F:tRNA (guanine(37)-N1)-methyltransferase activity"/>
    <property type="evidence" value="ECO:0007669"/>
    <property type="project" value="UniProtKB-UniRule"/>
</dbReference>
<comment type="subcellular location">
    <subcellularLocation>
        <location evidence="2 15 17">Cytoplasm</location>
    </subcellularLocation>
</comment>
<dbReference type="PANTHER" id="PTHR46417">
    <property type="entry name" value="TRNA (GUANINE-N(1)-)-METHYLTRANSFERASE"/>
    <property type="match status" value="1"/>
</dbReference>